<keyword evidence="3 8" id="KW-1134">Transmembrane beta strand</keyword>
<dbReference type="InterPro" id="IPR037066">
    <property type="entry name" value="Plug_dom_sf"/>
</dbReference>
<evidence type="ECO:0000313" key="13">
    <source>
        <dbReference type="EMBL" id="MCF1713019.1"/>
    </source>
</evidence>
<evidence type="ECO:0000256" key="3">
    <source>
        <dbReference type="ARBA" id="ARBA00022452"/>
    </source>
</evidence>
<dbReference type="PROSITE" id="PS52016">
    <property type="entry name" value="TONB_DEPENDENT_REC_3"/>
    <property type="match status" value="1"/>
</dbReference>
<dbReference type="InterPro" id="IPR039426">
    <property type="entry name" value="TonB-dep_rcpt-like"/>
</dbReference>
<evidence type="ECO:0000256" key="2">
    <source>
        <dbReference type="ARBA" id="ARBA00022448"/>
    </source>
</evidence>
<gene>
    <name evidence="13" type="ORF">L0U88_00065</name>
</gene>
<dbReference type="Proteomes" id="UP001200145">
    <property type="component" value="Unassembled WGS sequence"/>
</dbReference>
<keyword evidence="6 8" id="KW-0472">Membrane</keyword>
<dbReference type="NCBIfam" id="TIGR04056">
    <property type="entry name" value="OMP_RagA_SusC"/>
    <property type="match status" value="1"/>
</dbReference>
<evidence type="ECO:0000256" key="9">
    <source>
        <dbReference type="RuleBase" id="RU003357"/>
    </source>
</evidence>
<dbReference type="SUPFAM" id="SSF56935">
    <property type="entry name" value="Porins"/>
    <property type="match status" value="1"/>
</dbReference>
<comment type="caution">
    <text evidence="13">The sequence shown here is derived from an EMBL/GenBank/DDBJ whole genome shotgun (WGS) entry which is preliminary data.</text>
</comment>
<dbReference type="Gene3D" id="2.60.40.1120">
    <property type="entry name" value="Carboxypeptidase-like, regulatory domain"/>
    <property type="match status" value="1"/>
</dbReference>
<accession>A0ABS9BDW9</accession>
<evidence type="ECO:0000313" key="14">
    <source>
        <dbReference type="Proteomes" id="UP001200145"/>
    </source>
</evidence>
<keyword evidence="10" id="KW-0732">Signal</keyword>
<comment type="subcellular location">
    <subcellularLocation>
        <location evidence="1 8">Cell outer membrane</location>
        <topology evidence="1 8">Multi-pass membrane protein</topology>
    </subcellularLocation>
</comment>
<name>A0ABS9BDW9_9BACT</name>
<comment type="similarity">
    <text evidence="8 9">Belongs to the TonB-dependent receptor family.</text>
</comment>
<evidence type="ECO:0000256" key="4">
    <source>
        <dbReference type="ARBA" id="ARBA00022692"/>
    </source>
</evidence>
<dbReference type="NCBIfam" id="TIGR04057">
    <property type="entry name" value="SusC_RagA_signa"/>
    <property type="match status" value="1"/>
</dbReference>
<evidence type="ECO:0000259" key="12">
    <source>
        <dbReference type="Pfam" id="PF07715"/>
    </source>
</evidence>
<feature type="chain" id="PRO_5047058713" evidence="10">
    <location>
        <begin position="26"/>
        <end position="1127"/>
    </location>
</feature>
<evidence type="ECO:0000256" key="1">
    <source>
        <dbReference type="ARBA" id="ARBA00004571"/>
    </source>
</evidence>
<evidence type="ECO:0000256" key="5">
    <source>
        <dbReference type="ARBA" id="ARBA00023077"/>
    </source>
</evidence>
<dbReference type="Pfam" id="PF07715">
    <property type="entry name" value="Plug"/>
    <property type="match status" value="1"/>
</dbReference>
<proteinExistence type="inferred from homology"/>
<feature type="signal peptide" evidence="10">
    <location>
        <begin position="1"/>
        <end position="25"/>
    </location>
</feature>
<dbReference type="InterPro" id="IPR000531">
    <property type="entry name" value="Beta-barrel_TonB"/>
</dbReference>
<keyword evidence="4 8" id="KW-0812">Transmembrane</keyword>
<evidence type="ECO:0000256" key="10">
    <source>
        <dbReference type="SAM" id="SignalP"/>
    </source>
</evidence>
<evidence type="ECO:0000256" key="6">
    <source>
        <dbReference type="ARBA" id="ARBA00023136"/>
    </source>
</evidence>
<keyword evidence="14" id="KW-1185">Reference proteome</keyword>
<dbReference type="Pfam" id="PF13715">
    <property type="entry name" value="CarbopepD_reg_2"/>
    <property type="match status" value="1"/>
</dbReference>
<sequence>MRKTIPCRLWLILLIALLGSTQVWAQSRTISGTVRSSEDGTVLPGVSVLLKGSTTGTQTDENGVFRLDAVPNAVLVFSSLGFESLEIKTGNQLSFTISLTPANQKMDEVVVVGYGTIKRSKVTSSISKLDNKVLETGIRSNPAQALAGTIPGLRVSTGTGRPGALPNIILRGGTGFDGSGSPLIIMDGQVRSSLSDINPEEIESLEVLKDASSTAIYGARASNGVILITSKKGKAGKASINLKARTGWNYLNVPYNFLSAHDYITWQRRGVVEAIKNGTLAPSVLAAVGPRGTGNLYKDANGNVLDGNYDSRAVWSTMRLTDANRELLSLGQGWKTMTDAVPTNSAGAYDPNGTFAELIYKDFNYGDYGLNKSALVQDYNIGITGGNDRGKYYANIGYYDEGGLSLATFYKRLNLALNGEYKIKDWLKSESSVQFIKANWRDQSLQNGEANYWGRMLSAPPTMRGTNMNGELLLGRDASDGNPVINIDKYHRKNQADKLTLGQAFTVNFHKDLYAKIGGIMMYDEGLYEAFNRDFRTGLLSYTNPNTGWNRTRSSSNSFNRTTRQTYNAILNYTSSFSDMHNLGAMAGFEYYTVYNTGFSAGGALAPTDDFQDLGLTLNNATTQTRSMGSFHSRERIMSGFGRINYDYDGKYLATFTVRRDGYSRLIGDNQYGTFPGLSVGWMAHRENFLASTDKWLSYLKLRASWGKNGNIGIGTNEGIGLYELQGSYGAQDAYNGVIGFLQTGIANPQLTWEKLNTVEVGADMAFLNNKINASIAYYNRLTTDKLAFINLPFSSGLSSLRTNNGSMRNKGVEMELSYRLIKGKNFRWTIGANAAWNKNIIVKLPSNGNENNRQGGTQIYDPKTGRIIWVGGYQEGQEYGEIFGYVSAGIIRTQKDLDSYNVIDIAAGEAQYGSAAGKRVASQALISQLGLTNHISTKLGDMMWKDLDKNDTIDYRDRVSLGRIIPRWTGGLNTTVSYKGLSLFARVDFGAGHIQQDFMQMWALGSFQGEFNATDIVKDTWTPENPNAKYPRYTWADQLNTKNFDRPSDMFWVNSSYLAFREVSLSYTVPKGMLQRFNVEGLTLTVTGQNLGYISNKMLNLPERTGSQNSAYTIPTSLVFGANLTF</sequence>
<dbReference type="InterPro" id="IPR012910">
    <property type="entry name" value="Plug_dom"/>
</dbReference>
<dbReference type="InterPro" id="IPR023996">
    <property type="entry name" value="TonB-dep_OMP_SusC/RagA"/>
</dbReference>
<dbReference type="InterPro" id="IPR008969">
    <property type="entry name" value="CarboxyPept-like_regulatory"/>
</dbReference>
<evidence type="ECO:0000256" key="8">
    <source>
        <dbReference type="PROSITE-ProRule" id="PRU01360"/>
    </source>
</evidence>
<feature type="domain" description="TonB-dependent receptor-like beta-barrel" evidence="11">
    <location>
        <begin position="477"/>
        <end position="909"/>
    </location>
</feature>
<dbReference type="InterPro" id="IPR023997">
    <property type="entry name" value="TonB-dep_OMP_SusC/RagA_CS"/>
</dbReference>
<reference evidence="13 14" key="1">
    <citation type="submission" date="2022-01" db="EMBL/GenBank/DDBJ databases">
        <title>Flavihumibacter sp. nov., isolated from sediment of a river.</title>
        <authorList>
            <person name="Liu H."/>
        </authorList>
    </citation>
    <scope>NUCLEOTIDE SEQUENCE [LARGE SCALE GENOMIC DNA]</scope>
    <source>
        <strain evidence="13 14">RY-1</strain>
    </source>
</reference>
<dbReference type="InterPro" id="IPR036942">
    <property type="entry name" value="Beta-barrel_TonB_sf"/>
</dbReference>
<organism evidence="13 14">
    <name type="scientific">Flavihumibacter fluminis</name>
    <dbReference type="NCBI Taxonomy" id="2909236"/>
    <lineage>
        <taxon>Bacteria</taxon>
        <taxon>Pseudomonadati</taxon>
        <taxon>Bacteroidota</taxon>
        <taxon>Chitinophagia</taxon>
        <taxon>Chitinophagales</taxon>
        <taxon>Chitinophagaceae</taxon>
        <taxon>Flavihumibacter</taxon>
    </lineage>
</organism>
<dbReference type="SUPFAM" id="SSF49464">
    <property type="entry name" value="Carboxypeptidase regulatory domain-like"/>
    <property type="match status" value="1"/>
</dbReference>
<dbReference type="Gene3D" id="2.40.170.20">
    <property type="entry name" value="TonB-dependent receptor, beta-barrel domain"/>
    <property type="match status" value="1"/>
</dbReference>
<dbReference type="EMBL" id="JAKEVY010000001">
    <property type="protein sequence ID" value="MCF1713019.1"/>
    <property type="molecule type" value="Genomic_DNA"/>
</dbReference>
<dbReference type="Pfam" id="PF00593">
    <property type="entry name" value="TonB_dep_Rec_b-barrel"/>
    <property type="match status" value="1"/>
</dbReference>
<feature type="domain" description="TonB-dependent receptor plug" evidence="12">
    <location>
        <begin position="120"/>
        <end position="225"/>
    </location>
</feature>
<dbReference type="Gene3D" id="2.170.130.10">
    <property type="entry name" value="TonB-dependent receptor, plug domain"/>
    <property type="match status" value="1"/>
</dbReference>
<dbReference type="RefSeq" id="WP_234863436.1">
    <property type="nucleotide sequence ID" value="NZ_JAKEVY010000001.1"/>
</dbReference>
<evidence type="ECO:0000259" key="11">
    <source>
        <dbReference type="Pfam" id="PF00593"/>
    </source>
</evidence>
<protein>
    <submittedName>
        <fullName evidence="13">SusC/RagA family TonB-linked outer membrane protein</fullName>
    </submittedName>
</protein>
<evidence type="ECO:0000256" key="7">
    <source>
        <dbReference type="ARBA" id="ARBA00023237"/>
    </source>
</evidence>
<keyword evidence="7 8" id="KW-0998">Cell outer membrane</keyword>
<keyword evidence="2 8" id="KW-0813">Transport</keyword>
<keyword evidence="5 9" id="KW-0798">TonB box</keyword>